<evidence type="ECO:0008006" key="3">
    <source>
        <dbReference type="Google" id="ProtNLM"/>
    </source>
</evidence>
<organism evidence="1 2">
    <name type="scientific">Hyunsoonleella aestuarii</name>
    <dbReference type="NCBI Taxonomy" id="912802"/>
    <lineage>
        <taxon>Bacteria</taxon>
        <taxon>Pseudomonadati</taxon>
        <taxon>Bacteroidota</taxon>
        <taxon>Flavobacteriia</taxon>
        <taxon>Flavobacteriales</taxon>
        <taxon>Flavobacteriaceae</taxon>
    </lineage>
</organism>
<keyword evidence="2" id="KW-1185">Reference proteome</keyword>
<sequence>MKSILKITIFLTITSCIAQDLDKNSYDFWIGEWDLTWTNAQGQTMKGTNNVIKILDGKVIQESFVDLQNNFKGISLSVYNARKKIWRQAWADNGGGYFNFYGTIEENGDKVFITKTEEKNGKRIVKRMVFKNITKDSLIWDWEISQDDGLTWSLRWRINYNRKK</sequence>
<name>A0ABP8E8D2_9FLAO</name>
<reference evidence="2" key="1">
    <citation type="journal article" date="2019" name="Int. J. Syst. Evol. Microbiol.">
        <title>The Global Catalogue of Microorganisms (GCM) 10K type strain sequencing project: providing services to taxonomists for standard genome sequencing and annotation.</title>
        <authorList>
            <consortium name="The Broad Institute Genomics Platform"/>
            <consortium name="The Broad Institute Genome Sequencing Center for Infectious Disease"/>
            <person name="Wu L."/>
            <person name="Ma J."/>
        </authorList>
    </citation>
    <scope>NUCLEOTIDE SEQUENCE [LARGE SCALE GENOMIC DNA]</scope>
    <source>
        <strain evidence="2">JCM 17452</strain>
    </source>
</reference>
<dbReference type="Proteomes" id="UP001500027">
    <property type="component" value="Unassembled WGS sequence"/>
</dbReference>
<accession>A0ABP8E8D2</accession>
<comment type="caution">
    <text evidence="1">The sequence shown here is derived from an EMBL/GenBank/DDBJ whole genome shotgun (WGS) entry which is preliminary data.</text>
</comment>
<evidence type="ECO:0000313" key="2">
    <source>
        <dbReference type="Proteomes" id="UP001500027"/>
    </source>
</evidence>
<proteinExistence type="predicted"/>
<gene>
    <name evidence="1" type="ORF">GCM10022257_03300</name>
</gene>
<dbReference type="RefSeq" id="WP_139001800.1">
    <property type="nucleotide sequence ID" value="NZ_BAABAV010000001.1"/>
</dbReference>
<protein>
    <recommendedName>
        <fullName evidence="3">DUF1579 domain-containing protein</fullName>
    </recommendedName>
</protein>
<dbReference type="EMBL" id="BAABAV010000001">
    <property type="protein sequence ID" value="GAA4268229.1"/>
    <property type="molecule type" value="Genomic_DNA"/>
</dbReference>
<evidence type="ECO:0000313" key="1">
    <source>
        <dbReference type="EMBL" id="GAA4268229.1"/>
    </source>
</evidence>